<dbReference type="Proteomes" id="UP000675881">
    <property type="component" value="Chromosome 4"/>
</dbReference>
<proteinExistence type="predicted"/>
<dbReference type="PANTHER" id="PTHR23199:SF7">
    <property type="entry name" value="RE45222P"/>
    <property type="match status" value="1"/>
</dbReference>
<dbReference type="Pfam" id="PF16077">
    <property type="entry name" value="Spaetzle"/>
    <property type="match status" value="1"/>
</dbReference>
<organism evidence="6 7">
    <name type="scientific">Lepeophtheirus salmonis</name>
    <name type="common">Salmon louse</name>
    <name type="synonym">Caligus salmonis</name>
    <dbReference type="NCBI Taxonomy" id="72036"/>
    <lineage>
        <taxon>Eukaryota</taxon>
        <taxon>Metazoa</taxon>
        <taxon>Ecdysozoa</taxon>
        <taxon>Arthropoda</taxon>
        <taxon>Crustacea</taxon>
        <taxon>Multicrustacea</taxon>
        <taxon>Hexanauplia</taxon>
        <taxon>Copepoda</taxon>
        <taxon>Siphonostomatoida</taxon>
        <taxon>Caligidae</taxon>
        <taxon>Lepeophtheirus</taxon>
    </lineage>
</organism>
<keyword evidence="3" id="KW-0325">Glycoprotein</keyword>
<accession>A0A7R8H8P2</accession>
<protein>
    <submittedName>
        <fullName evidence="6">(salmon louse) hypothetical protein</fullName>
    </submittedName>
</protein>
<feature type="domain" description="Spaetzle" evidence="5">
    <location>
        <begin position="36"/>
        <end position="86"/>
    </location>
</feature>
<dbReference type="GO" id="GO:0045087">
    <property type="term" value="P:innate immune response"/>
    <property type="evidence" value="ECO:0007669"/>
    <property type="project" value="TreeGrafter"/>
</dbReference>
<keyword evidence="2" id="KW-1015">Disulfide bond</keyword>
<dbReference type="EMBL" id="HG994583">
    <property type="protein sequence ID" value="CAF2926332.1"/>
    <property type="molecule type" value="Genomic_DNA"/>
</dbReference>
<dbReference type="OrthoDB" id="6342974at2759"/>
<evidence type="ECO:0000256" key="3">
    <source>
        <dbReference type="ARBA" id="ARBA00023180"/>
    </source>
</evidence>
<feature type="compositionally biased region" description="Low complexity" evidence="4">
    <location>
        <begin position="137"/>
        <end position="154"/>
    </location>
</feature>
<sequence>MIFNAFKGDKSSERDAEGGDIPSLSSLNSLESPMTPCPSTVEYVTPVFAKNYQGVWRYVVQIPYEGYFTQTVEVVQCLSTKCAYMDGSCLASPRWVSLLVAEIYYPDATFPDPSASFGRKPVKGGSPPNDYNKLFSKRSGSQTGTSSSPSSSSKCDGNDELGCFQVRLYYDWFLIPGSCKCWKK</sequence>
<keyword evidence="7" id="KW-1185">Reference proteome</keyword>
<dbReference type="GO" id="GO:0021556">
    <property type="term" value="P:central nervous system formation"/>
    <property type="evidence" value="ECO:0007669"/>
    <property type="project" value="TreeGrafter"/>
</dbReference>
<evidence type="ECO:0000256" key="4">
    <source>
        <dbReference type="SAM" id="MobiDB-lite"/>
    </source>
</evidence>
<evidence type="ECO:0000259" key="5">
    <source>
        <dbReference type="Pfam" id="PF16077"/>
    </source>
</evidence>
<dbReference type="GO" id="GO:0008083">
    <property type="term" value="F:growth factor activity"/>
    <property type="evidence" value="ECO:0007669"/>
    <property type="project" value="TreeGrafter"/>
</dbReference>
<dbReference type="InterPro" id="IPR029034">
    <property type="entry name" value="Cystine-knot_cytokine"/>
</dbReference>
<keyword evidence="1" id="KW-0732">Signal</keyword>
<dbReference type="GO" id="GO:0005121">
    <property type="term" value="F:Toll binding"/>
    <property type="evidence" value="ECO:0007669"/>
    <property type="project" value="TreeGrafter"/>
</dbReference>
<reference evidence="6" key="1">
    <citation type="submission" date="2021-02" db="EMBL/GenBank/DDBJ databases">
        <authorList>
            <person name="Bekaert M."/>
        </authorList>
    </citation>
    <scope>NUCLEOTIDE SEQUENCE</scope>
    <source>
        <strain evidence="6">IoA-00</strain>
    </source>
</reference>
<feature type="compositionally biased region" description="Low complexity" evidence="4">
    <location>
        <begin position="23"/>
        <end position="32"/>
    </location>
</feature>
<name>A0A7R8H8P2_LEPSM</name>
<evidence type="ECO:0000313" key="6">
    <source>
        <dbReference type="EMBL" id="CAF2926332.1"/>
    </source>
</evidence>
<evidence type="ECO:0000313" key="7">
    <source>
        <dbReference type="Proteomes" id="UP000675881"/>
    </source>
</evidence>
<feature type="compositionally biased region" description="Basic and acidic residues" evidence="4">
    <location>
        <begin position="7"/>
        <end position="17"/>
    </location>
</feature>
<dbReference type="InterPro" id="IPR032104">
    <property type="entry name" value="Spaetzle"/>
</dbReference>
<dbReference type="InterPro" id="IPR052444">
    <property type="entry name" value="Spz/Toll_ligand-like"/>
</dbReference>
<dbReference type="PANTHER" id="PTHR23199">
    <property type="entry name" value="NEUROTROPHIN 1-RELATED"/>
    <property type="match status" value="1"/>
</dbReference>
<dbReference type="SUPFAM" id="SSF57501">
    <property type="entry name" value="Cystine-knot cytokines"/>
    <property type="match status" value="1"/>
</dbReference>
<evidence type="ECO:0000256" key="2">
    <source>
        <dbReference type="ARBA" id="ARBA00023157"/>
    </source>
</evidence>
<dbReference type="GO" id="GO:0005615">
    <property type="term" value="C:extracellular space"/>
    <property type="evidence" value="ECO:0007669"/>
    <property type="project" value="UniProtKB-ARBA"/>
</dbReference>
<evidence type="ECO:0000256" key="1">
    <source>
        <dbReference type="ARBA" id="ARBA00022729"/>
    </source>
</evidence>
<gene>
    <name evidence="6" type="ORF">LSAA_8321</name>
</gene>
<feature type="region of interest" description="Disordered" evidence="4">
    <location>
        <begin position="1"/>
        <end position="33"/>
    </location>
</feature>
<feature type="region of interest" description="Disordered" evidence="4">
    <location>
        <begin position="137"/>
        <end position="156"/>
    </location>
</feature>
<dbReference type="AlphaFoldDB" id="A0A7R8H8P2"/>
<dbReference type="Gene3D" id="2.10.90.10">
    <property type="entry name" value="Cystine-knot cytokines"/>
    <property type="match status" value="1"/>
</dbReference>